<name>A0A9N9F508_9GLOM</name>
<dbReference type="Gene3D" id="3.90.228.10">
    <property type="match status" value="1"/>
</dbReference>
<dbReference type="AlphaFoldDB" id="A0A9N9F508"/>
<protein>
    <submittedName>
        <fullName evidence="1">1369_t:CDS:1</fullName>
    </submittedName>
</protein>
<comment type="caution">
    <text evidence="1">The sequence shown here is derived from an EMBL/GenBank/DDBJ whole genome shotgun (WGS) entry which is preliminary data.</text>
</comment>
<evidence type="ECO:0000313" key="2">
    <source>
        <dbReference type="Proteomes" id="UP000789342"/>
    </source>
</evidence>
<proteinExistence type="predicted"/>
<dbReference type="Proteomes" id="UP000789342">
    <property type="component" value="Unassembled WGS sequence"/>
</dbReference>
<sequence length="230" mass="26719">MDVFKFFPKILSLPRTFNPFGSYQVTVNKSWKKRKYIYSSIGSSFESNISSSYIYNCDDLLDFSSSATLFDSSQPTCSKPRRNHHNHSSCDPYCYQTIYELITSPQLTILAESDPEYTNIKTDFMSYMTYAKVISIIRIKLSKERTMRYLNLRREMARSYMEEGKIGRTRNDSTCFGEITKRVYHGTRATCDPNKVLRRGCCEDKRCGMCGIIKYGIKSKFSKFGRSMHS</sequence>
<evidence type="ECO:0000313" key="1">
    <source>
        <dbReference type="EMBL" id="CAG8510118.1"/>
    </source>
</evidence>
<gene>
    <name evidence="1" type="ORF">AMORRO_LOCUS3683</name>
</gene>
<organism evidence="1 2">
    <name type="scientific">Acaulospora morrowiae</name>
    <dbReference type="NCBI Taxonomy" id="94023"/>
    <lineage>
        <taxon>Eukaryota</taxon>
        <taxon>Fungi</taxon>
        <taxon>Fungi incertae sedis</taxon>
        <taxon>Mucoromycota</taxon>
        <taxon>Glomeromycotina</taxon>
        <taxon>Glomeromycetes</taxon>
        <taxon>Diversisporales</taxon>
        <taxon>Acaulosporaceae</taxon>
        <taxon>Acaulospora</taxon>
    </lineage>
</organism>
<dbReference type="OrthoDB" id="2359102at2759"/>
<accession>A0A9N9F508</accession>
<keyword evidence="2" id="KW-1185">Reference proteome</keyword>
<dbReference type="EMBL" id="CAJVPV010001848">
    <property type="protein sequence ID" value="CAG8510118.1"/>
    <property type="molecule type" value="Genomic_DNA"/>
</dbReference>
<reference evidence="1" key="1">
    <citation type="submission" date="2021-06" db="EMBL/GenBank/DDBJ databases">
        <authorList>
            <person name="Kallberg Y."/>
            <person name="Tangrot J."/>
            <person name="Rosling A."/>
        </authorList>
    </citation>
    <scope>NUCLEOTIDE SEQUENCE</scope>
    <source>
        <strain evidence="1">CL551</strain>
    </source>
</reference>